<evidence type="ECO:0000313" key="2">
    <source>
        <dbReference type="EMBL" id="KAK5692141.1"/>
    </source>
</evidence>
<evidence type="ECO:0000313" key="3">
    <source>
        <dbReference type="Proteomes" id="UP001310594"/>
    </source>
</evidence>
<reference evidence="2" key="1">
    <citation type="submission" date="2023-08" db="EMBL/GenBank/DDBJ databases">
        <title>Black Yeasts Isolated from many extreme environments.</title>
        <authorList>
            <person name="Coleine C."/>
            <person name="Stajich J.E."/>
            <person name="Selbmann L."/>
        </authorList>
    </citation>
    <scope>NUCLEOTIDE SEQUENCE</scope>
    <source>
        <strain evidence="2">CCFEE 5810</strain>
    </source>
</reference>
<feature type="compositionally biased region" description="Polar residues" evidence="1">
    <location>
        <begin position="268"/>
        <end position="277"/>
    </location>
</feature>
<name>A0AAN7W885_9PEZI</name>
<sequence>MPPTTRLRSKVTTADISVEYDADAECSDGPSSPPSPPTPPTRKTRAAVGGQPDIAATNTRAVPRLMTSRVIGLGESDSGSMSPNPVVKHKKVVQRKADHQSTEDAGPVTPSSPSSSSGAARGLDQLQLASPMTSSASPGAPETSFNEYKTTTIMSLASKSEHEVAEESIVSPNPTTSARDRFMSPDTTEREVMSNSEVGWQSSRESEVEITEQSAGPLRLRRQPSVPESALDNHSHDIAEPSEHSAASPSPRPSRSTKPRKRKRTSKVPNTPDSASDQRPPKIQAASRQGLRRQTTLDTESAMSSPNIATQAGPRRRSSTPSTSPLAMCQCITPCRCPTHAYLTAGFKESPLHWGEWALAHLASQQPVSAARYEPPHVGPYER</sequence>
<gene>
    <name evidence="2" type="ORF">LTR97_011315</name>
</gene>
<feature type="compositionally biased region" description="Basic and acidic residues" evidence="1">
    <location>
        <begin position="178"/>
        <end position="192"/>
    </location>
</feature>
<proteinExistence type="predicted"/>
<dbReference type="AlphaFoldDB" id="A0AAN7W885"/>
<feature type="region of interest" description="Disordered" evidence="1">
    <location>
        <begin position="21"/>
        <end position="325"/>
    </location>
</feature>
<comment type="caution">
    <text evidence="2">The sequence shown here is derived from an EMBL/GenBank/DDBJ whole genome shotgun (WGS) entry which is preliminary data.</text>
</comment>
<feature type="compositionally biased region" description="Polar residues" evidence="1">
    <location>
        <begin position="193"/>
        <end position="203"/>
    </location>
</feature>
<feature type="compositionally biased region" description="Polar residues" evidence="1">
    <location>
        <begin position="127"/>
        <end position="158"/>
    </location>
</feature>
<dbReference type="EMBL" id="JAVRQU010000020">
    <property type="protein sequence ID" value="KAK5692141.1"/>
    <property type="molecule type" value="Genomic_DNA"/>
</dbReference>
<dbReference type="Proteomes" id="UP001310594">
    <property type="component" value="Unassembled WGS sequence"/>
</dbReference>
<accession>A0AAN7W885</accession>
<organism evidence="2 3">
    <name type="scientific">Elasticomyces elasticus</name>
    <dbReference type="NCBI Taxonomy" id="574655"/>
    <lineage>
        <taxon>Eukaryota</taxon>
        <taxon>Fungi</taxon>
        <taxon>Dikarya</taxon>
        <taxon>Ascomycota</taxon>
        <taxon>Pezizomycotina</taxon>
        <taxon>Dothideomycetes</taxon>
        <taxon>Dothideomycetidae</taxon>
        <taxon>Mycosphaerellales</taxon>
        <taxon>Teratosphaeriaceae</taxon>
        <taxon>Elasticomyces</taxon>
    </lineage>
</organism>
<protein>
    <submittedName>
        <fullName evidence="2">Uncharacterized protein</fullName>
    </submittedName>
</protein>
<feature type="compositionally biased region" description="Basic residues" evidence="1">
    <location>
        <begin position="255"/>
        <end position="266"/>
    </location>
</feature>
<feature type="compositionally biased region" description="Pro residues" evidence="1">
    <location>
        <begin position="31"/>
        <end position="40"/>
    </location>
</feature>
<feature type="compositionally biased region" description="Basic and acidic residues" evidence="1">
    <location>
        <begin position="231"/>
        <end position="243"/>
    </location>
</feature>
<feature type="compositionally biased region" description="Polar residues" evidence="1">
    <location>
        <begin position="292"/>
        <end position="310"/>
    </location>
</feature>
<evidence type="ECO:0000256" key="1">
    <source>
        <dbReference type="SAM" id="MobiDB-lite"/>
    </source>
</evidence>